<keyword evidence="10" id="KW-1185">Reference proteome</keyword>
<feature type="transmembrane region" description="Helical" evidence="7">
    <location>
        <begin position="175"/>
        <end position="195"/>
    </location>
</feature>
<dbReference type="PANTHER" id="PTHR30506:SF3">
    <property type="entry name" value="UPF0126 INNER MEMBRANE PROTEIN YADS-RELATED"/>
    <property type="match status" value="1"/>
</dbReference>
<feature type="transmembrane region" description="Helical" evidence="7">
    <location>
        <begin position="64"/>
        <end position="83"/>
    </location>
</feature>
<accession>A0ABQ6IXF5</accession>
<dbReference type="PANTHER" id="PTHR30506">
    <property type="entry name" value="INNER MEMBRANE PROTEIN"/>
    <property type="match status" value="1"/>
</dbReference>
<evidence type="ECO:0000256" key="6">
    <source>
        <dbReference type="ARBA" id="ARBA00023136"/>
    </source>
</evidence>
<dbReference type="Pfam" id="PF03458">
    <property type="entry name" value="Gly_transporter"/>
    <property type="match status" value="2"/>
</dbReference>
<feature type="transmembrane region" description="Helical" evidence="7">
    <location>
        <begin position="117"/>
        <end position="137"/>
    </location>
</feature>
<reference evidence="10" key="1">
    <citation type="journal article" date="2019" name="Int. J. Syst. Evol. Microbiol.">
        <title>The Global Catalogue of Microorganisms (GCM) 10K type strain sequencing project: providing services to taxonomists for standard genome sequencing and annotation.</title>
        <authorList>
            <consortium name="The Broad Institute Genomics Platform"/>
            <consortium name="The Broad Institute Genome Sequencing Center for Infectious Disease"/>
            <person name="Wu L."/>
            <person name="Ma J."/>
        </authorList>
    </citation>
    <scope>NUCLEOTIDE SEQUENCE [LARGE SCALE GENOMIC DNA]</scope>
    <source>
        <strain evidence="10">NBRC 113072</strain>
    </source>
</reference>
<keyword evidence="5 7" id="KW-1133">Transmembrane helix</keyword>
<evidence type="ECO:0000313" key="10">
    <source>
        <dbReference type="Proteomes" id="UP001157126"/>
    </source>
</evidence>
<dbReference type="Proteomes" id="UP001157126">
    <property type="component" value="Unassembled WGS sequence"/>
</dbReference>
<protein>
    <submittedName>
        <fullName evidence="9">UPF0126 membrane protein</fullName>
    </submittedName>
</protein>
<keyword evidence="4 7" id="KW-0812">Transmembrane</keyword>
<name>A0ABQ6IXF5_9MICO</name>
<keyword evidence="3" id="KW-1003">Cell membrane</keyword>
<feature type="domain" description="Glycine transporter" evidence="8">
    <location>
        <begin position="92"/>
        <end position="166"/>
    </location>
</feature>
<evidence type="ECO:0000313" key="9">
    <source>
        <dbReference type="EMBL" id="GMA41422.1"/>
    </source>
</evidence>
<sequence length="216" mass="22035">MSLLFAVDLLGVFCFALSGALLASSKRFDILGSLLLGGLAGLGGGITRDLLIDIGVPVAFDNPAYFVAPLLAAVVVKVGLLGPGRLRRTLLLFDAGGLALFCVSGTLIALGAGLNPIGAALMGVTTACGGGLLRDVVANEVPQIIRRDGGLYAVPAAVGAGLVALSWQLGHNPDVRVGPAEIIVIVLVFTFRGLALRQGWRLPPAGPVPPRSGEVR</sequence>
<evidence type="ECO:0000256" key="7">
    <source>
        <dbReference type="SAM" id="Phobius"/>
    </source>
</evidence>
<feature type="transmembrane region" description="Helical" evidence="7">
    <location>
        <begin position="90"/>
        <end position="111"/>
    </location>
</feature>
<comment type="similarity">
    <text evidence="2">Belongs to the UPF0126 family.</text>
</comment>
<dbReference type="EMBL" id="BSUO01000001">
    <property type="protein sequence ID" value="GMA41422.1"/>
    <property type="molecule type" value="Genomic_DNA"/>
</dbReference>
<dbReference type="InterPro" id="IPR005115">
    <property type="entry name" value="Gly_transporter"/>
</dbReference>
<evidence type="ECO:0000256" key="1">
    <source>
        <dbReference type="ARBA" id="ARBA00004651"/>
    </source>
</evidence>
<comment type="caution">
    <text evidence="9">The sequence shown here is derived from an EMBL/GenBank/DDBJ whole genome shotgun (WGS) entry which is preliminary data.</text>
</comment>
<evidence type="ECO:0000256" key="3">
    <source>
        <dbReference type="ARBA" id="ARBA00022475"/>
    </source>
</evidence>
<comment type="subcellular location">
    <subcellularLocation>
        <location evidence="1">Cell membrane</location>
        <topology evidence="1">Multi-pass membrane protein</topology>
    </subcellularLocation>
</comment>
<evidence type="ECO:0000256" key="4">
    <source>
        <dbReference type="ARBA" id="ARBA00022692"/>
    </source>
</evidence>
<organism evidence="9 10">
    <name type="scientific">Mobilicoccus caccae</name>
    <dbReference type="NCBI Taxonomy" id="1859295"/>
    <lineage>
        <taxon>Bacteria</taxon>
        <taxon>Bacillati</taxon>
        <taxon>Actinomycetota</taxon>
        <taxon>Actinomycetes</taxon>
        <taxon>Micrococcales</taxon>
        <taxon>Dermatophilaceae</taxon>
        <taxon>Mobilicoccus</taxon>
    </lineage>
</organism>
<evidence type="ECO:0000256" key="5">
    <source>
        <dbReference type="ARBA" id="ARBA00022989"/>
    </source>
</evidence>
<evidence type="ECO:0000256" key="2">
    <source>
        <dbReference type="ARBA" id="ARBA00008193"/>
    </source>
</evidence>
<gene>
    <name evidence="9" type="ORF">GCM10025883_34670</name>
</gene>
<evidence type="ECO:0000259" key="8">
    <source>
        <dbReference type="Pfam" id="PF03458"/>
    </source>
</evidence>
<dbReference type="RefSeq" id="WP_284304970.1">
    <property type="nucleotide sequence ID" value="NZ_BSUO01000001.1"/>
</dbReference>
<keyword evidence="6 7" id="KW-0472">Membrane</keyword>
<feature type="transmembrane region" description="Helical" evidence="7">
    <location>
        <begin position="149"/>
        <end position="169"/>
    </location>
</feature>
<feature type="domain" description="Glycine transporter" evidence="8">
    <location>
        <begin position="6"/>
        <end position="76"/>
    </location>
</feature>
<proteinExistence type="inferred from homology"/>